<gene>
    <name evidence="1" type="ORF">EGYM00163_LOCUS37097</name>
</gene>
<reference evidence="1" key="1">
    <citation type="submission" date="2021-01" db="EMBL/GenBank/DDBJ databases">
        <authorList>
            <person name="Corre E."/>
            <person name="Pelletier E."/>
            <person name="Niang G."/>
            <person name="Scheremetjew M."/>
            <person name="Finn R."/>
            <person name="Kale V."/>
            <person name="Holt S."/>
            <person name="Cochrane G."/>
            <person name="Meng A."/>
            <person name="Brown T."/>
            <person name="Cohen L."/>
        </authorList>
    </citation>
    <scope>NUCLEOTIDE SEQUENCE</scope>
    <source>
        <strain evidence="1">CCMP1594</strain>
    </source>
</reference>
<organism evidence="1">
    <name type="scientific">Eutreptiella gymnastica</name>
    <dbReference type="NCBI Taxonomy" id="73025"/>
    <lineage>
        <taxon>Eukaryota</taxon>
        <taxon>Discoba</taxon>
        <taxon>Euglenozoa</taxon>
        <taxon>Euglenida</taxon>
        <taxon>Spirocuta</taxon>
        <taxon>Euglenophyceae</taxon>
        <taxon>Eutreptiales</taxon>
        <taxon>Eutreptiaceae</taxon>
        <taxon>Eutreptiella</taxon>
    </lineage>
</organism>
<proteinExistence type="predicted"/>
<evidence type="ECO:0000313" key="1">
    <source>
        <dbReference type="EMBL" id="CAE0825845.1"/>
    </source>
</evidence>
<sequence>MTEGRLGNGEACGWSLRLWRFLESPCCSPLGPRWQQSYHNLEPQKKPAHQCCLLPFLAYALPRRAELGAFVSSATLPRDLWGWVFATPKELGQRTKARLLGRLMGGVTIQRLTGCGYSTRYGPNACRSVPFLNEVAALYRGHTSLTLPVLPWFLVYYDQRSVYAFHWTLPPTSLMCCSCWRSQVLEAPRWPHSALFRILSTIVPFSVHVPSAVAGHRDPATQRLHLPMQYWWVGQDSQRRDISSATALLWDSPTVPPPPPWNTGRRLWVLSYGRPERSMVLYVPHAHPLVNDHVSLRAHAVGGASAPICVH</sequence>
<protein>
    <submittedName>
        <fullName evidence="1">Uncharacterized protein</fullName>
    </submittedName>
</protein>
<dbReference type="EMBL" id="HBJA01107367">
    <property type="protein sequence ID" value="CAE0825845.1"/>
    <property type="molecule type" value="Transcribed_RNA"/>
</dbReference>
<name>A0A7S4LFF8_9EUGL</name>
<accession>A0A7S4LFF8</accession>
<dbReference type="AlphaFoldDB" id="A0A7S4LFF8"/>